<feature type="domain" description="C2H2-type" evidence="6">
    <location>
        <begin position="1"/>
        <end position="17"/>
    </location>
</feature>
<feature type="non-terminal residue" evidence="7">
    <location>
        <position position="106"/>
    </location>
</feature>
<dbReference type="Proteomes" id="UP001497623">
    <property type="component" value="Unassembled WGS sequence"/>
</dbReference>
<evidence type="ECO:0000256" key="3">
    <source>
        <dbReference type="ARBA" id="ARBA00022771"/>
    </source>
</evidence>
<comment type="caution">
    <text evidence="7">The sequence shown here is derived from an EMBL/GenBank/DDBJ whole genome shotgun (WGS) entry which is preliminary data.</text>
</comment>
<dbReference type="GO" id="GO:0008270">
    <property type="term" value="F:zinc ion binding"/>
    <property type="evidence" value="ECO:0007669"/>
    <property type="project" value="UniProtKB-KW"/>
</dbReference>
<keyword evidence="3 5" id="KW-0863">Zinc-finger</keyword>
<evidence type="ECO:0000256" key="4">
    <source>
        <dbReference type="ARBA" id="ARBA00022833"/>
    </source>
</evidence>
<dbReference type="Pfam" id="PF00096">
    <property type="entry name" value="zf-C2H2"/>
    <property type="match status" value="1"/>
</dbReference>
<dbReference type="GO" id="GO:0045944">
    <property type="term" value="P:positive regulation of transcription by RNA polymerase II"/>
    <property type="evidence" value="ECO:0007669"/>
    <property type="project" value="UniProtKB-ARBA"/>
</dbReference>
<dbReference type="PROSITE" id="PS50157">
    <property type="entry name" value="ZINC_FINGER_C2H2_2"/>
    <property type="match status" value="2"/>
</dbReference>
<dbReference type="PROSITE" id="PS00028">
    <property type="entry name" value="ZINC_FINGER_C2H2_1"/>
    <property type="match status" value="1"/>
</dbReference>
<feature type="domain" description="C2H2-type" evidence="6">
    <location>
        <begin position="18"/>
        <end position="45"/>
    </location>
</feature>
<dbReference type="AlphaFoldDB" id="A0AAV2SMV5"/>
<dbReference type="FunFam" id="3.30.160.60:FF:002343">
    <property type="entry name" value="Zinc finger protein 33A"/>
    <property type="match status" value="1"/>
</dbReference>
<keyword evidence="1" id="KW-0479">Metal-binding</keyword>
<dbReference type="PANTHER" id="PTHR19818:SF157">
    <property type="entry name" value="C2H2-TYPE DOMAIN-CONTAINING PROTEIN"/>
    <property type="match status" value="1"/>
</dbReference>
<keyword evidence="4" id="KW-0862">Zinc</keyword>
<reference evidence="7 8" key="1">
    <citation type="submission" date="2024-05" db="EMBL/GenBank/DDBJ databases">
        <authorList>
            <person name="Wallberg A."/>
        </authorList>
    </citation>
    <scope>NUCLEOTIDE SEQUENCE [LARGE SCALE GENOMIC DNA]</scope>
</reference>
<organism evidence="7 8">
    <name type="scientific">Meganyctiphanes norvegica</name>
    <name type="common">Northern krill</name>
    <name type="synonym">Thysanopoda norvegica</name>
    <dbReference type="NCBI Taxonomy" id="48144"/>
    <lineage>
        <taxon>Eukaryota</taxon>
        <taxon>Metazoa</taxon>
        <taxon>Ecdysozoa</taxon>
        <taxon>Arthropoda</taxon>
        <taxon>Crustacea</taxon>
        <taxon>Multicrustacea</taxon>
        <taxon>Malacostraca</taxon>
        <taxon>Eumalacostraca</taxon>
        <taxon>Eucarida</taxon>
        <taxon>Euphausiacea</taxon>
        <taxon>Euphausiidae</taxon>
        <taxon>Meganyctiphanes</taxon>
    </lineage>
</organism>
<dbReference type="InterPro" id="IPR050329">
    <property type="entry name" value="GLI_C2H2-zinc-finger"/>
</dbReference>
<evidence type="ECO:0000256" key="2">
    <source>
        <dbReference type="ARBA" id="ARBA00022737"/>
    </source>
</evidence>
<evidence type="ECO:0000256" key="5">
    <source>
        <dbReference type="PROSITE-ProRule" id="PRU00042"/>
    </source>
</evidence>
<accession>A0AAV2SMV5</accession>
<feature type="non-terminal residue" evidence="7">
    <location>
        <position position="1"/>
    </location>
</feature>
<keyword evidence="8" id="KW-1185">Reference proteome</keyword>
<dbReference type="PANTHER" id="PTHR19818">
    <property type="entry name" value="ZINC FINGER PROTEIN ZIC AND GLI"/>
    <property type="match status" value="1"/>
</dbReference>
<evidence type="ECO:0000313" key="8">
    <source>
        <dbReference type="Proteomes" id="UP001497623"/>
    </source>
</evidence>
<dbReference type="GO" id="GO:0000981">
    <property type="term" value="F:DNA-binding transcription factor activity, RNA polymerase II-specific"/>
    <property type="evidence" value="ECO:0007669"/>
    <property type="project" value="TreeGrafter"/>
</dbReference>
<dbReference type="EMBL" id="CAXKWB010084770">
    <property type="protein sequence ID" value="CAL4209334.1"/>
    <property type="molecule type" value="Genomic_DNA"/>
</dbReference>
<dbReference type="Gene3D" id="3.30.160.60">
    <property type="entry name" value="Classic Zinc Finger"/>
    <property type="match status" value="2"/>
</dbReference>
<sequence length="106" mass="12367">QSSGLIKHQRTHTGEKPYLCNQCNKYFSDNSNRLRHQRTHTGDNPYHVEGVKEHFNKLLQFDQLNCHLYDADLVGETVKIGQKPFSPVLKTHCICCFPMFSFEKKN</sequence>
<proteinExistence type="predicted"/>
<keyword evidence="2" id="KW-0677">Repeat</keyword>
<name>A0AAV2SMV5_MEGNR</name>
<dbReference type="SUPFAM" id="SSF57667">
    <property type="entry name" value="beta-beta-alpha zinc fingers"/>
    <property type="match status" value="1"/>
</dbReference>
<protein>
    <recommendedName>
        <fullName evidence="6">C2H2-type domain-containing protein</fullName>
    </recommendedName>
</protein>
<dbReference type="GO" id="GO:0000978">
    <property type="term" value="F:RNA polymerase II cis-regulatory region sequence-specific DNA binding"/>
    <property type="evidence" value="ECO:0007669"/>
    <property type="project" value="TreeGrafter"/>
</dbReference>
<evidence type="ECO:0000313" key="7">
    <source>
        <dbReference type="EMBL" id="CAL4209334.1"/>
    </source>
</evidence>
<gene>
    <name evidence="7" type="ORF">MNOR_LOCUS38231</name>
</gene>
<dbReference type="GO" id="GO:0005634">
    <property type="term" value="C:nucleus"/>
    <property type="evidence" value="ECO:0007669"/>
    <property type="project" value="UniProtKB-ARBA"/>
</dbReference>
<dbReference type="InterPro" id="IPR036236">
    <property type="entry name" value="Znf_C2H2_sf"/>
</dbReference>
<evidence type="ECO:0000259" key="6">
    <source>
        <dbReference type="PROSITE" id="PS50157"/>
    </source>
</evidence>
<evidence type="ECO:0000256" key="1">
    <source>
        <dbReference type="ARBA" id="ARBA00022723"/>
    </source>
</evidence>
<dbReference type="InterPro" id="IPR013087">
    <property type="entry name" value="Znf_C2H2_type"/>
</dbReference>